<accession>A0ABS1HFA8</accession>
<reference evidence="1 2" key="1">
    <citation type="submission" date="2021-01" db="EMBL/GenBank/DDBJ databases">
        <title>Carboxyliciviraga sp.nov., isolated from coastal sediments.</title>
        <authorList>
            <person name="Lu D."/>
            <person name="Zhang T."/>
        </authorList>
    </citation>
    <scope>NUCLEOTIDE SEQUENCE [LARGE SCALE GENOMIC DNA]</scope>
    <source>
        <strain evidence="1 2">N1Y132</strain>
    </source>
</reference>
<gene>
    <name evidence="1" type="ORF">JIV24_03170</name>
</gene>
<sequence length="140" mass="15347">MHHIITLFNNTLSIGILNIRKLFTNTTSSSNFKLVGIIVLLLLSFGLSTSAQLNKDKKGDGIKPGKRQAVLVLSDGRTIVLSANDSLNYSNKDKFKSAPDSLKAFPLSNATKKPTTTSYLLPNNNCIKNTSKHKNEITKE</sequence>
<dbReference type="Proteomes" id="UP000605676">
    <property type="component" value="Unassembled WGS sequence"/>
</dbReference>
<name>A0ABS1HFA8_9BACT</name>
<comment type="caution">
    <text evidence="1">The sequence shown here is derived from an EMBL/GenBank/DDBJ whole genome shotgun (WGS) entry which is preliminary data.</text>
</comment>
<organism evidence="1 2">
    <name type="scientific">Carboxylicivirga marina</name>
    <dbReference type="NCBI Taxonomy" id="2800988"/>
    <lineage>
        <taxon>Bacteria</taxon>
        <taxon>Pseudomonadati</taxon>
        <taxon>Bacteroidota</taxon>
        <taxon>Bacteroidia</taxon>
        <taxon>Marinilabiliales</taxon>
        <taxon>Marinilabiliaceae</taxon>
        <taxon>Carboxylicivirga</taxon>
    </lineage>
</organism>
<dbReference type="RefSeq" id="WP_200463558.1">
    <property type="nucleotide sequence ID" value="NZ_JAENRR010000005.1"/>
</dbReference>
<protein>
    <submittedName>
        <fullName evidence="1">Uncharacterized protein</fullName>
    </submittedName>
</protein>
<evidence type="ECO:0000313" key="1">
    <source>
        <dbReference type="EMBL" id="MBK3516327.1"/>
    </source>
</evidence>
<evidence type="ECO:0000313" key="2">
    <source>
        <dbReference type="Proteomes" id="UP000605676"/>
    </source>
</evidence>
<dbReference type="EMBL" id="JAENRR010000005">
    <property type="protein sequence ID" value="MBK3516327.1"/>
    <property type="molecule type" value="Genomic_DNA"/>
</dbReference>
<proteinExistence type="predicted"/>
<keyword evidence="2" id="KW-1185">Reference proteome</keyword>